<name>A0A1G5SGV3_9PROT</name>
<protein>
    <submittedName>
        <fullName evidence="2">Uncharacterized protein</fullName>
    </submittedName>
</protein>
<dbReference type="Proteomes" id="UP000198729">
    <property type="component" value="Unassembled WGS sequence"/>
</dbReference>
<keyword evidence="1" id="KW-1133">Transmembrane helix</keyword>
<dbReference type="AlphaFoldDB" id="A0A1G5SGV3"/>
<gene>
    <name evidence="2" type="ORF">NSMM_540036</name>
</gene>
<organism evidence="2 3">
    <name type="scientific">Nitrosomonas mobilis</name>
    <dbReference type="NCBI Taxonomy" id="51642"/>
    <lineage>
        <taxon>Bacteria</taxon>
        <taxon>Pseudomonadati</taxon>
        <taxon>Pseudomonadota</taxon>
        <taxon>Betaproteobacteria</taxon>
        <taxon>Nitrosomonadales</taxon>
        <taxon>Nitrosomonadaceae</taxon>
        <taxon>Nitrosomonas</taxon>
    </lineage>
</organism>
<evidence type="ECO:0000313" key="3">
    <source>
        <dbReference type="Proteomes" id="UP000198729"/>
    </source>
</evidence>
<dbReference type="EMBL" id="FMWO01000063">
    <property type="protein sequence ID" value="SCZ86433.1"/>
    <property type="molecule type" value="Genomic_DNA"/>
</dbReference>
<keyword evidence="3" id="KW-1185">Reference proteome</keyword>
<sequence>MAEKPDVFGYYARVYSNGDALGEKDNLIYYYDGGQTGTGPGENLWKISIFCGFYTIYQIISSGINIFNQNLNMRS</sequence>
<evidence type="ECO:0000256" key="1">
    <source>
        <dbReference type="SAM" id="Phobius"/>
    </source>
</evidence>
<keyword evidence="1" id="KW-0472">Membrane</keyword>
<evidence type="ECO:0000313" key="2">
    <source>
        <dbReference type="EMBL" id="SCZ86433.1"/>
    </source>
</evidence>
<keyword evidence="1" id="KW-0812">Transmembrane</keyword>
<reference evidence="2 3" key="1">
    <citation type="submission" date="2016-10" db="EMBL/GenBank/DDBJ databases">
        <authorList>
            <person name="de Groot N.N."/>
        </authorList>
    </citation>
    <scope>NUCLEOTIDE SEQUENCE [LARGE SCALE GENOMIC DNA]</scope>
    <source>
        <strain evidence="2">1</strain>
    </source>
</reference>
<feature type="transmembrane region" description="Helical" evidence="1">
    <location>
        <begin position="47"/>
        <end position="67"/>
    </location>
</feature>
<accession>A0A1G5SGV3</accession>
<proteinExistence type="predicted"/>